<reference evidence="2 3" key="1">
    <citation type="submission" date="2021-06" db="EMBL/GenBank/DDBJ databases">
        <title>Clostridia strains as spoilage organisms.</title>
        <authorList>
            <person name="Wambui J."/>
            <person name="Stephan R."/>
            <person name="Stevens M.J.A."/>
        </authorList>
    </citation>
    <scope>NUCLEOTIDE SEQUENCE [LARGE SCALE GENOMIC DNA]</scope>
    <source>
        <strain evidence="2 3">DSM 14204</strain>
    </source>
</reference>
<dbReference type="NCBIfam" id="TIGR02727">
    <property type="entry name" value="MTHFS_bact"/>
    <property type="match status" value="1"/>
</dbReference>
<dbReference type="EMBL" id="JAHLDV010000001">
    <property type="protein sequence ID" value="MBU3158219.1"/>
    <property type="molecule type" value="Genomic_DNA"/>
</dbReference>
<dbReference type="PANTHER" id="PTHR23407:SF1">
    <property type="entry name" value="5-FORMYLTETRAHYDROFOLATE CYCLO-LIGASE"/>
    <property type="match status" value="1"/>
</dbReference>
<evidence type="ECO:0000256" key="1">
    <source>
        <dbReference type="RuleBase" id="RU361279"/>
    </source>
</evidence>
<evidence type="ECO:0000313" key="3">
    <source>
        <dbReference type="Proteomes" id="UP000776252"/>
    </source>
</evidence>
<keyword evidence="2" id="KW-0436">Ligase</keyword>
<comment type="catalytic activity">
    <reaction evidence="1">
        <text>(6S)-5-formyl-5,6,7,8-tetrahydrofolate + ATP = (6R)-5,10-methenyltetrahydrofolate + ADP + phosphate</text>
        <dbReference type="Rhea" id="RHEA:10488"/>
        <dbReference type="ChEBI" id="CHEBI:30616"/>
        <dbReference type="ChEBI" id="CHEBI:43474"/>
        <dbReference type="ChEBI" id="CHEBI:57455"/>
        <dbReference type="ChEBI" id="CHEBI:57457"/>
        <dbReference type="ChEBI" id="CHEBI:456216"/>
        <dbReference type="EC" id="6.3.3.2"/>
    </reaction>
</comment>
<dbReference type="GO" id="GO:0030272">
    <property type="term" value="F:5-formyltetrahydrofolate cyclo-ligase activity"/>
    <property type="evidence" value="ECO:0007669"/>
    <property type="project" value="UniProtKB-EC"/>
</dbReference>
<keyword evidence="1" id="KW-0460">Magnesium</keyword>
<sequence length="193" mass="22197">MEDTLKNNLRKNMLNIRKNMPHKDICDFSLKIMDTIIGLPQFINCKNIMLYISFKNEVDTHKLATWCLNNNKTVIAPYCIKSSSKIIPFIINNLNTDLTKSTFGIMEPKHDILVRANIENIDLIIVPGVVFDENCNRIGFGAGYYDRFLPMKTKNTSTIGIAYDYQIIDKVPTDVYDVPLDFIITEKRIISLK</sequence>
<comment type="caution">
    <text evidence="2">The sequence shown here is derived from an EMBL/GenBank/DDBJ whole genome shotgun (WGS) entry which is preliminary data.</text>
</comment>
<dbReference type="Proteomes" id="UP000776252">
    <property type="component" value="Unassembled WGS sequence"/>
</dbReference>
<proteinExistence type="inferred from homology"/>
<gene>
    <name evidence="2" type="ORF">KPL37_00335</name>
</gene>
<dbReference type="PANTHER" id="PTHR23407">
    <property type="entry name" value="ATPASE INHIBITOR/5-FORMYLTETRAHYDROFOLATE CYCLO-LIGASE"/>
    <property type="match status" value="1"/>
</dbReference>
<keyword evidence="1" id="KW-0479">Metal-binding</keyword>
<protein>
    <recommendedName>
        <fullName evidence="1">5-formyltetrahydrofolate cyclo-ligase</fullName>
        <ecNumber evidence="1">6.3.3.2</ecNumber>
    </recommendedName>
</protein>
<dbReference type="PIRSF" id="PIRSF006806">
    <property type="entry name" value="FTHF_cligase"/>
    <property type="match status" value="1"/>
</dbReference>
<comment type="similarity">
    <text evidence="1">Belongs to the 5-formyltetrahydrofolate cyclo-ligase family.</text>
</comment>
<keyword evidence="1" id="KW-0547">Nucleotide-binding</keyword>
<dbReference type="RefSeq" id="WP_216145180.1">
    <property type="nucleotide sequence ID" value="NZ_JAHLDV010000001.1"/>
</dbReference>
<dbReference type="Pfam" id="PF01812">
    <property type="entry name" value="5-FTHF_cyc-lig"/>
    <property type="match status" value="1"/>
</dbReference>
<evidence type="ECO:0000313" key="2">
    <source>
        <dbReference type="EMBL" id="MBU3158219.1"/>
    </source>
</evidence>
<organism evidence="2 3">
    <name type="scientific">Clostridium frigoris</name>
    <dbReference type="NCBI Taxonomy" id="205327"/>
    <lineage>
        <taxon>Bacteria</taxon>
        <taxon>Bacillati</taxon>
        <taxon>Bacillota</taxon>
        <taxon>Clostridia</taxon>
        <taxon>Eubacteriales</taxon>
        <taxon>Clostridiaceae</taxon>
        <taxon>Clostridium</taxon>
    </lineage>
</organism>
<keyword evidence="1" id="KW-0067">ATP-binding</keyword>
<accession>A0ABS6BP74</accession>
<dbReference type="EC" id="6.3.3.2" evidence="1"/>
<dbReference type="InterPro" id="IPR002698">
    <property type="entry name" value="FTHF_cligase"/>
</dbReference>
<comment type="cofactor">
    <cofactor evidence="1">
        <name>Mg(2+)</name>
        <dbReference type="ChEBI" id="CHEBI:18420"/>
    </cofactor>
</comment>
<keyword evidence="3" id="KW-1185">Reference proteome</keyword>
<name>A0ABS6BP74_9CLOT</name>